<protein>
    <recommendedName>
        <fullName evidence="3">Integrase catalytic domain-containing protein</fullName>
    </recommendedName>
</protein>
<organism evidence="1 2">
    <name type="scientific">Paracoccus acridae</name>
    <dbReference type="NCBI Taxonomy" id="1795310"/>
    <lineage>
        <taxon>Bacteria</taxon>
        <taxon>Pseudomonadati</taxon>
        <taxon>Pseudomonadota</taxon>
        <taxon>Alphaproteobacteria</taxon>
        <taxon>Rhodobacterales</taxon>
        <taxon>Paracoccaceae</taxon>
        <taxon>Paracoccus</taxon>
    </lineage>
</organism>
<keyword evidence="2" id="KW-1185">Reference proteome</keyword>
<evidence type="ECO:0000313" key="1">
    <source>
        <dbReference type="EMBL" id="GGF76303.1"/>
    </source>
</evidence>
<dbReference type="EMBL" id="BMIV01000014">
    <property type="protein sequence ID" value="GGF76303.1"/>
    <property type="molecule type" value="Genomic_DNA"/>
</dbReference>
<accession>A0ABQ1VMQ6</accession>
<sequence length="75" mass="8410">MPSTFCSPHTQASGLHEYLRDAAAQRRGRTVSQTPPCGEVQQIATEWLWTYNHQRPNKGIGGITPTMKLKMAAWL</sequence>
<evidence type="ECO:0000313" key="2">
    <source>
        <dbReference type="Proteomes" id="UP000640509"/>
    </source>
</evidence>
<evidence type="ECO:0008006" key="3">
    <source>
        <dbReference type="Google" id="ProtNLM"/>
    </source>
</evidence>
<proteinExistence type="predicted"/>
<dbReference type="Proteomes" id="UP000640509">
    <property type="component" value="Unassembled WGS sequence"/>
</dbReference>
<name>A0ABQ1VMQ6_9RHOB</name>
<gene>
    <name evidence="1" type="ORF">GCM10011402_31330</name>
</gene>
<comment type="caution">
    <text evidence="1">The sequence shown here is derived from an EMBL/GenBank/DDBJ whole genome shotgun (WGS) entry which is preliminary data.</text>
</comment>
<reference evidence="2" key="1">
    <citation type="journal article" date="2019" name="Int. J. Syst. Evol. Microbiol.">
        <title>The Global Catalogue of Microorganisms (GCM) 10K type strain sequencing project: providing services to taxonomists for standard genome sequencing and annotation.</title>
        <authorList>
            <consortium name="The Broad Institute Genomics Platform"/>
            <consortium name="The Broad Institute Genome Sequencing Center for Infectious Disease"/>
            <person name="Wu L."/>
            <person name="Ma J."/>
        </authorList>
    </citation>
    <scope>NUCLEOTIDE SEQUENCE [LARGE SCALE GENOMIC DNA]</scope>
    <source>
        <strain evidence="2">CGMCC 1.15419</strain>
    </source>
</reference>